<dbReference type="EMBL" id="CP042997">
    <property type="protein sequence ID" value="QEH33882.1"/>
    <property type="molecule type" value="Genomic_DNA"/>
</dbReference>
<gene>
    <name evidence="2" type="ORF">OJF2_24140</name>
</gene>
<accession>A0A5B9VZT4</accession>
<dbReference type="Proteomes" id="UP000324233">
    <property type="component" value="Chromosome"/>
</dbReference>
<organism evidence="2 3">
    <name type="scientific">Aquisphaera giovannonii</name>
    <dbReference type="NCBI Taxonomy" id="406548"/>
    <lineage>
        <taxon>Bacteria</taxon>
        <taxon>Pseudomonadati</taxon>
        <taxon>Planctomycetota</taxon>
        <taxon>Planctomycetia</taxon>
        <taxon>Isosphaerales</taxon>
        <taxon>Isosphaeraceae</taxon>
        <taxon>Aquisphaera</taxon>
    </lineage>
</organism>
<dbReference type="AlphaFoldDB" id="A0A5B9VZT4"/>
<evidence type="ECO:0000259" key="1">
    <source>
        <dbReference type="Pfam" id="PF06439"/>
    </source>
</evidence>
<proteinExistence type="predicted"/>
<dbReference type="Gene3D" id="2.60.120.560">
    <property type="entry name" value="Exo-inulinase, domain 1"/>
    <property type="match status" value="1"/>
</dbReference>
<evidence type="ECO:0000313" key="3">
    <source>
        <dbReference type="Proteomes" id="UP000324233"/>
    </source>
</evidence>
<protein>
    <recommendedName>
        <fullName evidence="1">3-keto-alpha-glucoside-1,2-lyase/3-keto-2-hydroxy-glucal hydratase domain-containing protein</fullName>
    </recommendedName>
</protein>
<feature type="domain" description="3-keto-alpha-glucoside-1,2-lyase/3-keto-2-hydroxy-glucal hydratase" evidence="1">
    <location>
        <begin position="37"/>
        <end position="252"/>
    </location>
</feature>
<dbReference type="InterPro" id="IPR010496">
    <property type="entry name" value="AL/BT2_dom"/>
</dbReference>
<reference evidence="2 3" key="1">
    <citation type="submission" date="2019-08" db="EMBL/GenBank/DDBJ databases">
        <title>Deep-cultivation of Planctomycetes and their phenomic and genomic characterization uncovers novel biology.</title>
        <authorList>
            <person name="Wiegand S."/>
            <person name="Jogler M."/>
            <person name="Boedeker C."/>
            <person name="Pinto D."/>
            <person name="Vollmers J."/>
            <person name="Rivas-Marin E."/>
            <person name="Kohn T."/>
            <person name="Peeters S.H."/>
            <person name="Heuer A."/>
            <person name="Rast P."/>
            <person name="Oberbeckmann S."/>
            <person name="Bunk B."/>
            <person name="Jeske O."/>
            <person name="Meyerdierks A."/>
            <person name="Storesund J.E."/>
            <person name="Kallscheuer N."/>
            <person name="Luecker S."/>
            <person name="Lage O.M."/>
            <person name="Pohl T."/>
            <person name="Merkel B.J."/>
            <person name="Hornburger P."/>
            <person name="Mueller R.-W."/>
            <person name="Bruemmer F."/>
            <person name="Labrenz M."/>
            <person name="Spormann A.M."/>
            <person name="Op den Camp H."/>
            <person name="Overmann J."/>
            <person name="Amann R."/>
            <person name="Jetten M.S.M."/>
            <person name="Mascher T."/>
            <person name="Medema M.H."/>
            <person name="Devos D.P."/>
            <person name="Kaster A.-K."/>
            <person name="Ovreas L."/>
            <person name="Rohde M."/>
            <person name="Galperin M.Y."/>
            <person name="Jogler C."/>
        </authorList>
    </citation>
    <scope>NUCLEOTIDE SEQUENCE [LARGE SCALE GENOMIC DNA]</scope>
    <source>
        <strain evidence="2 3">OJF2</strain>
    </source>
</reference>
<evidence type="ECO:0000313" key="2">
    <source>
        <dbReference type="EMBL" id="QEH33882.1"/>
    </source>
</evidence>
<dbReference type="GO" id="GO:0016787">
    <property type="term" value="F:hydrolase activity"/>
    <property type="evidence" value="ECO:0007669"/>
    <property type="project" value="InterPro"/>
</dbReference>
<dbReference type="KEGG" id="agv:OJF2_24140"/>
<keyword evidence="3" id="KW-1185">Reference proteome</keyword>
<sequence length="255" mass="27250">MGGTTGLDRFRLLCAAVAVAGALGWGAESSRAADNGGWIDLTGGGDLSGWRKPWGAWAQAGDARLRPGNSRLLEPVPGRGTIVNGPDGRTSNLLSAESFGDVEVHLEFLIPQGSNSGVKLEGLYEVQIMDTRAKGDRGLKGSDCGGIYPRAELLPRYRYLDEGHAPARNAAGAAGEWQSMDIVFKAPRFDRSGKKTANARMEKVVLNGITIHEDVELGSPTGHAWRLPESAKGPLMLQADHGPVAFRNIRVRKRG</sequence>
<name>A0A5B9VZT4_9BACT</name>
<dbReference type="Pfam" id="PF06439">
    <property type="entry name" value="3keto-disac_hyd"/>
    <property type="match status" value="1"/>
</dbReference>